<evidence type="ECO:0000256" key="1">
    <source>
        <dbReference type="SAM" id="Phobius"/>
    </source>
</evidence>
<evidence type="ECO:0000313" key="2">
    <source>
        <dbReference type="EMBL" id="URE38798.1"/>
    </source>
</evidence>
<dbReference type="EMBL" id="CP097510">
    <property type="protein sequence ID" value="URE38798.1"/>
    <property type="molecule type" value="Genomic_DNA"/>
</dbReference>
<dbReference type="Proteomes" id="UP001055439">
    <property type="component" value="Chromosome 8"/>
</dbReference>
<keyword evidence="1" id="KW-1133">Transmembrane helix</keyword>
<proteinExistence type="predicted"/>
<feature type="transmembrane region" description="Helical" evidence="1">
    <location>
        <begin position="34"/>
        <end position="53"/>
    </location>
</feature>
<evidence type="ECO:0000313" key="3">
    <source>
        <dbReference type="Proteomes" id="UP001055439"/>
    </source>
</evidence>
<organism evidence="2 3">
    <name type="scientific">Musa troglodytarum</name>
    <name type="common">fe'i banana</name>
    <dbReference type="NCBI Taxonomy" id="320322"/>
    <lineage>
        <taxon>Eukaryota</taxon>
        <taxon>Viridiplantae</taxon>
        <taxon>Streptophyta</taxon>
        <taxon>Embryophyta</taxon>
        <taxon>Tracheophyta</taxon>
        <taxon>Spermatophyta</taxon>
        <taxon>Magnoliopsida</taxon>
        <taxon>Liliopsida</taxon>
        <taxon>Zingiberales</taxon>
        <taxon>Musaceae</taxon>
        <taxon>Musa</taxon>
    </lineage>
</organism>
<reference evidence="2" key="1">
    <citation type="submission" date="2022-05" db="EMBL/GenBank/DDBJ databases">
        <title>The Musa troglodytarum L. genome provides insights into the mechanism of non-climacteric behaviour and enrichment of carotenoids.</title>
        <authorList>
            <person name="Wang J."/>
        </authorList>
    </citation>
    <scope>NUCLEOTIDE SEQUENCE</scope>
    <source>
        <tissue evidence="2">Leaf</tissue>
    </source>
</reference>
<keyword evidence="1" id="KW-0812">Transmembrane</keyword>
<dbReference type="OrthoDB" id="446723at2759"/>
<name>A0A9E7KY91_9LILI</name>
<keyword evidence="3" id="KW-1185">Reference proteome</keyword>
<protein>
    <submittedName>
        <fullName evidence="2">Endomembrane protein 70</fullName>
    </submittedName>
</protein>
<sequence>MGFAVLGGYLTPFAITFWLKGDFCNMTIRDMERLLVRGSTSVFIFFYCIHYYHTGSDISMIYMNKHTSLLLLQPRDHSPIRRGGIGLHEEVNRLHEVVAITIYVLRRLDQGRIGAGAIGHRGGLQLFRAGIVHWLRGKAG</sequence>
<accession>A0A9E7KY91</accession>
<dbReference type="AlphaFoldDB" id="A0A9E7KY91"/>
<keyword evidence="1" id="KW-0472">Membrane</keyword>
<gene>
    <name evidence="2" type="ORF">MUK42_13472</name>
</gene>